<dbReference type="RefSeq" id="WP_211972934.1">
    <property type="nucleotide sequence ID" value="NZ_CBFHAM010000019.1"/>
</dbReference>
<keyword evidence="1" id="KW-0812">Transmembrane</keyword>
<feature type="transmembrane region" description="Helical" evidence="1">
    <location>
        <begin position="175"/>
        <end position="198"/>
    </location>
</feature>
<comment type="caution">
    <text evidence="2">The sequence shown here is derived from an EMBL/GenBank/DDBJ whole genome shotgun (WGS) entry which is preliminary data.</text>
</comment>
<dbReference type="InterPro" id="IPR034804">
    <property type="entry name" value="SQR/QFR_C/D"/>
</dbReference>
<reference evidence="2 3" key="1">
    <citation type="submission" date="2021-04" db="EMBL/GenBank/DDBJ databases">
        <title>Chitinophaga sp. nov., isolated from the rhizosphere soil.</title>
        <authorList>
            <person name="He S."/>
        </authorList>
    </citation>
    <scope>NUCLEOTIDE SEQUENCE [LARGE SCALE GENOMIC DNA]</scope>
    <source>
        <strain evidence="2 3">2R12</strain>
    </source>
</reference>
<proteinExistence type="predicted"/>
<sequence length="201" mass="22322">MIDFKVIHRRSGQVLAVFILLHITNHLFSLGGPELHATVMTALRKIYRFPPVECLLLLCVAIQIFSGLLLIFKKSERKISAPQVIQRVSGFYLAAFMCNHIRAVMMGRFVWKVETGFQFAAGGAAHLPSAYFFIPYYFLSVVAVFFHVASIHYIKSNDLLVHLPDSNIPAAKRRIKVAALTIASVGVVTAVCIIGAMVKYG</sequence>
<dbReference type="SUPFAM" id="SSF81343">
    <property type="entry name" value="Fumarate reductase respiratory complex transmembrane subunits"/>
    <property type="match status" value="1"/>
</dbReference>
<evidence type="ECO:0000256" key="1">
    <source>
        <dbReference type="SAM" id="Phobius"/>
    </source>
</evidence>
<evidence type="ECO:0000313" key="3">
    <source>
        <dbReference type="Proteomes" id="UP000676386"/>
    </source>
</evidence>
<accession>A0ABS5J075</accession>
<protein>
    <recommendedName>
        <fullName evidence="4">Heparan-alpha-glucosaminide N-acetyltransferase catalytic domain-containing protein</fullName>
    </recommendedName>
</protein>
<dbReference type="Proteomes" id="UP000676386">
    <property type="component" value="Unassembled WGS sequence"/>
</dbReference>
<keyword evidence="3" id="KW-1185">Reference proteome</keyword>
<feature type="transmembrane region" description="Helical" evidence="1">
    <location>
        <begin position="49"/>
        <end position="71"/>
    </location>
</feature>
<feature type="transmembrane region" description="Helical" evidence="1">
    <location>
        <begin position="12"/>
        <end position="29"/>
    </location>
</feature>
<keyword evidence="1" id="KW-1133">Transmembrane helix</keyword>
<dbReference type="Gene3D" id="1.20.1300.10">
    <property type="entry name" value="Fumarate reductase/succinate dehydrogenase, transmembrane subunit"/>
    <property type="match status" value="1"/>
</dbReference>
<name>A0ABS5J075_9BACT</name>
<evidence type="ECO:0008006" key="4">
    <source>
        <dbReference type="Google" id="ProtNLM"/>
    </source>
</evidence>
<evidence type="ECO:0000313" key="2">
    <source>
        <dbReference type="EMBL" id="MBS0027822.1"/>
    </source>
</evidence>
<keyword evidence="1" id="KW-0472">Membrane</keyword>
<feature type="transmembrane region" description="Helical" evidence="1">
    <location>
        <begin position="91"/>
        <end position="111"/>
    </location>
</feature>
<feature type="transmembrane region" description="Helical" evidence="1">
    <location>
        <begin position="131"/>
        <end position="154"/>
    </location>
</feature>
<gene>
    <name evidence="2" type="ORF">KE626_10925</name>
</gene>
<organism evidence="2 3">
    <name type="scientific">Chitinophaga hostae</name>
    <dbReference type="NCBI Taxonomy" id="2831022"/>
    <lineage>
        <taxon>Bacteria</taxon>
        <taxon>Pseudomonadati</taxon>
        <taxon>Bacteroidota</taxon>
        <taxon>Chitinophagia</taxon>
        <taxon>Chitinophagales</taxon>
        <taxon>Chitinophagaceae</taxon>
        <taxon>Chitinophaga</taxon>
    </lineage>
</organism>
<dbReference type="EMBL" id="JAGTXB010000004">
    <property type="protein sequence ID" value="MBS0027822.1"/>
    <property type="molecule type" value="Genomic_DNA"/>
</dbReference>